<accession>A0A5C8PC15</accession>
<feature type="signal peptide" evidence="3">
    <location>
        <begin position="1"/>
        <end position="22"/>
    </location>
</feature>
<protein>
    <submittedName>
        <fullName evidence="4">DUF2092 domain-containing protein</fullName>
    </submittedName>
</protein>
<evidence type="ECO:0000256" key="2">
    <source>
        <dbReference type="SAM" id="MobiDB-lite"/>
    </source>
</evidence>
<dbReference type="AlphaFoldDB" id="A0A5C8PC15"/>
<keyword evidence="1 3" id="KW-0732">Signal</keyword>
<evidence type="ECO:0000256" key="1">
    <source>
        <dbReference type="ARBA" id="ARBA00022729"/>
    </source>
</evidence>
<evidence type="ECO:0000313" key="4">
    <source>
        <dbReference type="EMBL" id="TXL71106.1"/>
    </source>
</evidence>
<name>A0A5C8PC15_9HYPH</name>
<gene>
    <name evidence="4" type="ORF">FHP25_31365</name>
</gene>
<organism evidence="4 5">
    <name type="scientific">Vineibacter terrae</name>
    <dbReference type="NCBI Taxonomy" id="2586908"/>
    <lineage>
        <taxon>Bacteria</taxon>
        <taxon>Pseudomonadati</taxon>
        <taxon>Pseudomonadota</taxon>
        <taxon>Alphaproteobacteria</taxon>
        <taxon>Hyphomicrobiales</taxon>
        <taxon>Vineibacter</taxon>
    </lineage>
</organism>
<dbReference type="RefSeq" id="WP_178133923.1">
    <property type="nucleotide sequence ID" value="NZ_VDUZ01000048.1"/>
</dbReference>
<reference evidence="4 5" key="1">
    <citation type="submission" date="2019-06" db="EMBL/GenBank/DDBJ databases">
        <title>New taxonomy in bacterial strain CC-CFT640, isolated from vineyard.</title>
        <authorList>
            <person name="Lin S.-Y."/>
            <person name="Tsai C.-F."/>
            <person name="Young C.-C."/>
        </authorList>
    </citation>
    <scope>NUCLEOTIDE SEQUENCE [LARGE SCALE GENOMIC DNA]</scope>
    <source>
        <strain evidence="4 5">CC-CFT640</strain>
    </source>
</reference>
<dbReference type="EMBL" id="VDUZ01000048">
    <property type="protein sequence ID" value="TXL71106.1"/>
    <property type="molecule type" value="Genomic_DNA"/>
</dbReference>
<evidence type="ECO:0000313" key="5">
    <source>
        <dbReference type="Proteomes" id="UP000321638"/>
    </source>
</evidence>
<dbReference type="Pfam" id="PF09865">
    <property type="entry name" value="DUF2092"/>
    <property type="match status" value="1"/>
</dbReference>
<feature type="compositionally biased region" description="Low complexity" evidence="2">
    <location>
        <begin position="26"/>
        <end position="44"/>
    </location>
</feature>
<sequence>MKRAIAAMAIAGCALASSPSAAAPDVLEAQAPAPKQAPQTKAPTRPGAPQPPAASAPAVDPAAVAALRRMGEHLVSLRSFEIQTTISIEYVLENNQKILIGGTSHYRVRRPDRLRVDLTTDTLDRVFQYDGKQLVVTAPKEKFFARLDAKPTVRETLSWVAQTFGVEVPLADLFDWGTPDAPEGDIREGFRIGKALVGGVECDHWAFRGADVDWEVWIRAGDSPLPLKLSIVTTADTVRPRYEAVLSWSEAVEFPDDIFVHAPIADAKRIEFLPIAPVQGQRK</sequence>
<dbReference type="InterPro" id="IPR029046">
    <property type="entry name" value="LolA/LolB/LppX"/>
</dbReference>
<evidence type="ECO:0000256" key="3">
    <source>
        <dbReference type="SAM" id="SignalP"/>
    </source>
</evidence>
<proteinExistence type="predicted"/>
<comment type="caution">
    <text evidence="4">The sequence shown here is derived from an EMBL/GenBank/DDBJ whole genome shotgun (WGS) entry which is preliminary data.</text>
</comment>
<feature type="chain" id="PRO_5022896372" evidence="3">
    <location>
        <begin position="23"/>
        <end position="283"/>
    </location>
</feature>
<dbReference type="SUPFAM" id="SSF89392">
    <property type="entry name" value="Prokaryotic lipoproteins and lipoprotein localization factors"/>
    <property type="match status" value="1"/>
</dbReference>
<feature type="region of interest" description="Disordered" evidence="2">
    <location>
        <begin position="26"/>
        <end position="59"/>
    </location>
</feature>
<keyword evidence="5" id="KW-1185">Reference proteome</keyword>
<dbReference type="Proteomes" id="UP000321638">
    <property type="component" value="Unassembled WGS sequence"/>
</dbReference>
<dbReference type="InterPro" id="IPR019207">
    <property type="entry name" value="DUF2092"/>
</dbReference>